<dbReference type="Gene3D" id="3.90.25.10">
    <property type="entry name" value="UDP-galactose 4-epimerase, domain 1"/>
    <property type="match status" value="1"/>
</dbReference>
<protein>
    <recommendedName>
        <fullName evidence="1">NmrA-like domain-containing protein</fullName>
    </recommendedName>
</protein>
<evidence type="ECO:0000313" key="3">
    <source>
        <dbReference type="Proteomes" id="UP000214684"/>
    </source>
</evidence>
<dbReference type="Pfam" id="PF05368">
    <property type="entry name" value="NmrA"/>
    <property type="match status" value="1"/>
</dbReference>
<name>A0A227PA75_9FLAO</name>
<dbReference type="PANTHER" id="PTHR43162">
    <property type="match status" value="1"/>
</dbReference>
<dbReference type="Gene3D" id="3.40.50.720">
    <property type="entry name" value="NAD(P)-binding Rossmann-like Domain"/>
    <property type="match status" value="1"/>
</dbReference>
<gene>
    <name evidence="2" type="ORF">B0A64_11845</name>
</gene>
<dbReference type="CDD" id="cd05269">
    <property type="entry name" value="TMR_SDR_a"/>
    <property type="match status" value="1"/>
</dbReference>
<dbReference type="RefSeq" id="WP_089479735.1">
    <property type="nucleotide sequence ID" value="NZ_MUGS01000018.1"/>
</dbReference>
<dbReference type="PANTHER" id="PTHR43162:SF1">
    <property type="entry name" value="PRESTALK A DIFFERENTIATION PROTEIN A"/>
    <property type="match status" value="1"/>
</dbReference>
<dbReference type="InterPro" id="IPR008030">
    <property type="entry name" value="NmrA-like"/>
</dbReference>
<feature type="domain" description="NmrA-like" evidence="1">
    <location>
        <begin position="3"/>
        <end position="241"/>
    </location>
</feature>
<dbReference type="InterPro" id="IPR051604">
    <property type="entry name" value="Ergot_Alk_Oxidoreductase"/>
</dbReference>
<dbReference type="AlphaFoldDB" id="A0A227PA75"/>
<proteinExistence type="predicted"/>
<accession>A0A227PA75</accession>
<dbReference type="InterPro" id="IPR036291">
    <property type="entry name" value="NAD(P)-bd_dom_sf"/>
</dbReference>
<dbReference type="EMBL" id="MUGS01000018">
    <property type="protein sequence ID" value="OXG06076.1"/>
    <property type="molecule type" value="Genomic_DNA"/>
</dbReference>
<reference evidence="2 3" key="1">
    <citation type="submission" date="2016-11" db="EMBL/GenBank/DDBJ databases">
        <title>Whole genomes of Flavobacteriaceae.</title>
        <authorList>
            <person name="Stine C."/>
            <person name="Li C."/>
            <person name="Tadesse D."/>
        </authorList>
    </citation>
    <scope>NUCLEOTIDE SEQUENCE [LARGE SCALE GENOMIC DNA]</scope>
    <source>
        <strain evidence="2 3">DSM 24704</strain>
    </source>
</reference>
<evidence type="ECO:0000313" key="2">
    <source>
        <dbReference type="EMBL" id="OXG06076.1"/>
    </source>
</evidence>
<dbReference type="Proteomes" id="UP000214684">
    <property type="component" value="Unassembled WGS sequence"/>
</dbReference>
<sequence>MKQTKLLITGATGSVGTQLIKKLINSDISFRALVRTKDQGDLMRELPQAEVAVGDLSDTASLMEALKGIEKAFLFTDSEEYSEELQLNFVDAAHRAGVRHIVKVSQLAADSASTVHSLRFHALVEYRIVELGLDYTFLRCNMFMQGLIFFDHFIKYEGRFFGVIGDAAVSVVDIRDIAEIALRVLTEPGHENKTYNITGGEALSHYQMAEVLTRVLGKEISYINLSPEQMRGALTVAGFPEWQTVLLIENFVHYCRVEAADVYDTITVITGKPATSYEKFVIDYKMFFN</sequence>
<keyword evidence="3" id="KW-1185">Reference proteome</keyword>
<evidence type="ECO:0000259" key="1">
    <source>
        <dbReference type="Pfam" id="PF05368"/>
    </source>
</evidence>
<organism evidence="2 3">
    <name type="scientific">Flavobacterium araucananum</name>
    <dbReference type="NCBI Taxonomy" id="946678"/>
    <lineage>
        <taxon>Bacteria</taxon>
        <taxon>Pseudomonadati</taxon>
        <taxon>Bacteroidota</taxon>
        <taxon>Flavobacteriia</taxon>
        <taxon>Flavobacteriales</taxon>
        <taxon>Flavobacteriaceae</taxon>
        <taxon>Flavobacterium</taxon>
    </lineage>
</organism>
<dbReference type="SUPFAM" id="SSF51735">
    <property type="entry name" value="NAD(P)-binding Rossmann-fold domains"/>
    <property type="match status" value="1"/>
</dbReference>
<comment type="caution">
    <text evidence="2">The sequence shown here is derived from an EMBL/GenBank/DDBJ whole genome shotgun (WGS) entry which is preliminary data.</text>
</comment>
<dbReference type="OrthoDB" id="9780595at2"/>